<dbReference type="Proteomes" id="UP000769157">
    <property type="component" value="Unassembled WGS sequence"/>
</dbReference>
<dbReference type="GeneID" id="70234198"/>
<evidence type="ECO:0000313" key="2">
    <source>
        <dbReference type="Proteomes" id="UP000769157"/>
    </source>
</evidence>
<evidence type="ECO:0000313" key="1">
    <source>
        <dbReference type="EMBL" id="KAH3668477.1"/>
    </source>
</evidence>
<keyword evidence="2" id="KW-1185">Reference proteome</keyword>
<accession>A0A9P8PAL9</accession>
<gene>
    <name evidence="1" type="ORF">OGAPHI_002231</name>
</gene>
<dbReference type="EMBL" id="JAEUBE010000158">
    <property type="protein sequence ID" value="KAH3668477.1"/>
    <property type="molecule type" value="Genomic_DNA"/>
</dbReference>
<dbReference type="OrthoDB" id="3988723at2759"/>
<proteinExistence type="predicted"/>
<dbReference type="RefSeq" id="XP_046062891.1">
    <property type="nucleotide sequence ID" value="XM_046203079.1"/>
</dbReference>
<reference evidence="1" key="2">
    <citation type="submission" date="2021-01" db="EMBL/GenBank/DDBJ databases">
        <authorList>
            <person name="Schikora-Tamarit M.A."/>
        </authorList>
    </citation>
    <scope>NUCLEOTIDE SEQUENCE</scope>
    <source>
        <strain evidence="1">CBS6075</strain>
    </source>
</reference>
<protein>
    <submittedName>
        <fullName evidence="1">Uncharacterized protein</fullName>
    </submittedName>
</protein>
<organism evidence="1 2">
    <name type="scientific">Ogataea philodendri</name>
    <dbReference type="NCBI Taxonomy" id="1378263"/>
    <lineage>
        <taxon>Eukaryota</taxon>
        <taxon>Fungi</taxon>
        <taxon>Dikarya</taxon>
        <taxon>Ascomycota</taxon>
        <taxon>Saccharomycotina</taxon>
        <taxon>Pichiomycetes</taxon>
        <taxon>Pichiales</taxon>
        <taxon>Pichiaceae</taxon>
        <taxon>Ogataea</taxon>
    </lineage>
</organism>
<sequence>MMFPRRSFPDDETCLSSPSSYLRYQPVEYDPSIDPTNMEQYQPKVYKVESEYRKIDAEEETNEKTALEVEKQPEYPPAYSDVYALNDTKESQHDTVAPAPKYGSFQRVLRLMVVLFLLITLLDSVLRVAFDCEAEMSNDAMVNKGNIALVRYQDEQMQEIYIEILPIEIAFESESLTVDQINDTPKLLQ</sequence>
<name>A0A9P8PAL9_9ASCO</name>
<comment type="caution">
    <text evidence="1">The sequence shown here is derived from an EMBL/GenBank/DDBJ whole genome shotgun (WGS) entry which is preliminary data.</text>
</comment>
<reference evidence="1" key="1">
    <citation type="journal article" date="2021" name="Open Biol.">
        <title>Shared evolutionary footprints suggest mitochondrial oxidative damage underlies multiple complex I losses in fungi.</title>
        <authorList>
            <person name="Schikora-Tamarit M.A."/>
            <person name="Marcet-Houben M."/>
            <person name="Nosek J."/>
            <person name="Gabaldon T."/>
        </authorList>
    </citation>
    <scope>NUCLEOTIDE SEQUENCE</scope>
    <source>
        <strain evidence="1">CBS6075</strain>
    </source>
</reference>
<dbReference type="AlphaFoldDB" id="A0A9P8PAL9"/>